<gene>
    <name evidence="9" type="primary">tatA</name>
    <name evidence="10" type="ORF">GCM10025876_06890</name>
</gene>
<evidence type="ECO:0000313" key="10">
    <source>
        <dbReference type="EMBL" id="GMA34485.1"/>
    </source>
</evidence>
<sequence>MLQNLTGWHAILILVVVLLVFGASKLPALAKSVGQSVKILKDEVADDRRDGTAQSADATAAPSQTAPAVVVATASAPATAATYEERATS</sequence>
<reference evidence="11" key="1">
    <citation type="journal article" date="2019" name="Int. J. Syst. Evol. Microbiol.">
        <title>The Global Catalogue of Microorganisms (GCM) 10K type strain sequencing project: providing services to taxonomists for standard genome sequencing and annotation.</title>
        <authorList>
            <consortium name="The Broad Institute Genomics Platform"/>
            <consortium name="The Broad Institute Genome Sequencing Center for Infectious Disease"/>
            <person name="Wu L."/>
            <person name="Ma J."/>
        </authorList>
    </citation>
    <scope>NUCLEOTIDE SEQUENCE [LARGE SCALE GENOMIC DNA]</scope>
    <source>
        <strain evidence="11">NBRC 112299</strain>
    </source>
</reference>
<evidence type="ECO:0000256" key="1">
    <source>
        <dbReference type="ARBA" id="ARBA00004162"/>
    </source>
</evidence>
<evidence type="ECO:0000256" key="4">
    <source>
        <dbReference type="ARBA" id="ARBA00022692"/>
    </source>
</evidence>
<dbReference type="Gene3D" id="1.20.5.3310">
    <property type="match status" value="1"/>
</dbReference>
<comment type="subunit">
    <text evidence="9">The Tat system comprises two distinct complexes: a TatABC complex, containing multiple copies of TatA, TatB and TatC subunits, and a separate TatA complex, containing only TatA subunits. Substrates initially bind to the TatABC complex, which probably triggers association of the separate TatA complex to form the active translocon.</text>
</comment>
<evidence type="ECO:0000313" key="11">
    <source>
        <dbReference type="Proteomes" id="UP001157125"/>
    </source>
</evidence>
<dbReference type="InterPro" id="IPR006312">
    <property type="entry name" value="TatA/E"/>
</dbReference>
<dbReference type="EMBL" id="BSUN01000001">
    <property type="protein sequence ID" value="GMA34485.1"/>
    <property type="molecule type" value="Genomic_DNA"/>
</dbReference>
<keyword evidence="5 9" id="KW-0653">Protein transport</keyword>
<protein>
    <recommendedName>
        <fullName evidence="9">Sec-independent protein translocase protein TatA</fullName>
    </recommendedName>
</protein>
<comment type="subcellular location">
    <subcellularLocation>
        <location evidence="1 9">Cell membrane</location>
        <topology evidence="1 9">Single-pass membrane protein</topology>
    </subcellularLocation>
</comment>
<dbReference type="PANTHER" id="PTHR42982:SF8">
    <property type="entry name" value="SEC-INDEPENDENT PROTEIN TRANSLOCASE PROTEIN TATA"/>
    <property type="match status" value="1"/>
</dbReference>
<keyword evidence="8 9" id="KW-0472">Membrane</keyword>
<keyword evidence="3 9" id="KW-1003">Cell membrane</keyword>
<evidence type="ECO:0000256" key="7">
    <source>
        <dbReference type="ARBA" id="ARBA00023010"/>
    </source>
</evidence>
<name>A0ABQ6IAV6_9MICO</name>
<proteinExistence type="inferred from homology"/>
<organism evidence="10 11">
    <name type="scientific">Demequina litorisediminis</name>
    <dbReference type="NCBI Taxonomy" id="1849022"/>
    <lineage>
        <taxon>Bacteria</taxon>
        <taxon>Bacillati</taxon>
        <taxon>Actinomycetota</taxon>
        <taxon>Actinomycetes</taxon>
        <taxon>Micrococcales</taxon>
        <taxon>Demequinaceae</taxon>
        <taxon>Demequina</taxon>
    </lineage>
</organism>
<dbReference type="NCBIfam" id="TIGR01411">
    <property type="entry name" value="tatAE"/>
    <property type="match status" value="1"/>
</dbReference>
<keyword evidence="4 9" id="KW-0812">Transmembrane</keyword>
<dbReference type="InterPro" id="IPR003369">
    <property type="entry name" value="TatA/B/E"/>
</dbReference>
<keyword evidence="2 9" id="KW-0813">Transport</keyword>
<evidence type="ECO:0000256" key="5">
    <source>
        <dbReference type="ARBA" id="ARBA00022927"/>
    </source>
</evidence>
<dbReference type="Proteomes" id="UP001157125">
    <property type="component" value="Unassembled WGS sequence"/>
</dbReference>
<dbReference type="Pfam" id="PF02416">
    <property type="entry name" value="TatA_B_E"/>
    <property type="match status" value="1"/>
</dbReference>
<accession>A0ABQ6IAV6</accession>
<evidence type="ECO:0000256" key="2">
    <source>
        <dbReference type="ARBA" id="ARBA00022448"/>
    </source>
</evidence>
<dbReference type="PANTHER" id="PTHR42982">
    <property type="entry name" value="SEC-INDEPENDENT PROTEIN TRANSLOCASE PROTEIN TATA"/>
    <property type="match status" value="1"/>
</dbReference>
<evidence type="ECO:0000256" key="8">
    <source>
        <dbReference type="ARBA" id="ARBA00023136"/>
    </source>
</evidence>
<comment type="caution">
    <text evidence="10">The sequence shown here is derived from an EMBL/GenBank/DDBJ whole genome shotgun (WGS) entry which is preliminary data.</text>
</comment>
<keyword evidence="7 9" id="KW-0811">Translocation</keyword>
<dbReference type="RefSeq" id="WP_284327420.1">
    <property type="nucleotide sequence ID" value="NZ_BSUN01000001.1"/>
</dbReference>
<evidence type="ECO:0000256" key="3">
    <source>
        <dbReference type="ARBA" id="ARBA00022475"/>
    </source>
</evidence>
<evidence type="ECO:0000256" key="6">
    <source>
        <dbReference type="ARBA" id="ARBA00022989"/>
    </source>
</evidence>
<comment type="similarity">
    <text evidence="9">Belongs to the TatA/E family.</text>
</comment>
<dbReference type="HAMAP" id="MF_00236">
    <property type="entry name" value="TatA_E"/>
    <property type="match status" value="1"/>
</dbReference>
<evidence type="ECO:0000256" key="9">
    <source>
        <dbReference type="HAMAP-Rule" id="MF_00236"/>
    </source>
</evidence>
<keyword evidence="6 9" id="KW-1133">Transmembrane helix</keyword>
<comment type="function">
    <text evidence="9">Part of the twin-arginine translocation (Tat) system that transports large folded proteins containing a characteristic twin-arginine motif in their signal peptide across membranes. TatA could form the protein-conducting channel of the Tat system.</text>
</comment>
<keyword evidence="11" id="KW-1185">Reference proteome</keyword>